<dbReference type="PANTHER" id="PTHR43434">
    <property type="entry name" value="PHOSPHOGLYCOLATE PHOSPHATASE"/>
    <property type="match status" value="1"/>
</dbReference>
<dbReference type="EC" id="3.1.3.18" evidence="1"/>
<dbReference type="InterPro" id="IPR041492">
    <property type="entry name" value="HAD_2"/>
</dbReference>
<dbReference type="SFLD" id="SFLDG01135">
    <property type="entry name" value="C1.5.6:_HAD__Beta-PGM__Phospha"/>
    <property type="match status" value="1"/>
</dbReference>
<reference evidence="1" key="1">
    <citation type="submission" date="2020-02" db="EMBL/GenBank/DDBJ databases">
        <authorList>
            <person name="Meier V. D."/>
        </authorList>
    </citation>
    <scope>NUCLEOTIDE SEQUENCE</scope>
    <source>
        <strain evidence="1">AVDCRST_MAG84</strain>
    </source>
</reference>
<dbReference type="InterPro" id="IPR036412">
    <property type="entry name" value="HAD-like_sf"/>
</dbReference>
<dbReference type="GO" id="GO:0006281">
    <property type="term" value="P:DNA repair"/>
    <property type="evidence" value="ECO:0007669"/>
    <property type="project" value="TreeGrafter"/>
</dbReference>
<protein>
    <submittedName>
        <fullName evidence="1">Phosphoglycolate phosphatase</fullName>
        <ecNumber evidence="1">3.1.3.18</ecNumber>
    </submittedName>
</protein>
<accession>A0A6J4LK16</accession>
<dbReference type="SUPFAM" id="SSF56784">
    <property type="entry name" value="HAD-like"/>
    <property type="match status" value="1"/>
</dbReference>
<dbReference type="AlphaFoldDB" id="A0A6J4LK16"/>
<dbReference type="NCBIfam" id="TIGR01549">
    <property type="entry name" value="HAD-SF-IA-v1"/>
    <property type="match status" value="1"/>
</dbReference>
<dbReference type="InterPro" id="IPR050155">
    <property type="entry name" value="HAD-like_hydrolase_sf"/>
</dbReference>
<dbReference type="SFLD" id="SFLDS00003">
    <property type="entry name" value="Haloacid_Dehalogenase"/>
    <property type="match status" value="1"/>
</dbReference>
<dbReference type="GO" id="GO:0005829">
    <property type="term" value="C:cytosol"/>
    <property type="evidence" value="ECO:0007669"/>
    <property type="project" value="TreeGrafter"/>
</dbReference>
<sequence>MTKVIIFDFDGTLADTIDILLSITNRLSAEFGFKSATKEELAQLSNLNSWQILQYSGISLFKFPLLIRRLKAELHSEIPNIQLFPGIKEVLLELKIRGFQLGIITSNSRENVWESLEKNGLQSTFTFIYSGSTFGKHKVINKWLRLEHINPEEVVYVGDEIRDIDAARKTGIKVIAVGWGFNSPQALAAQNPNYLIKHPQELIEVLNSWE</sequence>
<gene>
    <name evidence="1" type="ORF">AVDCRST_MAG84-1958</name>
</gene>
<dbReference type="InterPro" id="IPR006439">
    <property type="entry name" value="HAD-SF_hydro_IA"/>
</dbReference>
<organism evidence="1">
    <name type="scientific">uncultured Microcoleus sp</name>
    <dbReference type="NCBI Taxonomy" id="259945"/>
    <lineage>
        <taxon>Bacteria</taxon>
        <taxon>Bacillati</taxon>
        <taxon>Cyanobacteriota</taxon>
        <taxon>Cyanophyceae</taxon>
        <taxon>Oscillatoriophycideae</taxon>
        <taxon>Oscillatoriales</taxon>
        <taxon>Microcoleaceae</taxon>
        <taxon>Microcoleus</taxon>
        <taxon>environmental samples</taxon>
    </lineage>
</organism>
<dbReference type="Gene3D" id="3.40.50.1000">
    <property type="entry name" value="HAD superfamily/HAD-like"/>
    <property type="match status" value="1"/>
</dbReference>
<dbReference type="NCBIfam" id="TIGR01509">
    <property type="entry name" value="HAD-SF-IA-v3"/>
    <property type="match status" value="1"/>
</dbReference>
<proteinExistence type="predicted"/>
<dbReference type="InterPro" id="IPR023198">
    <property type="entry name" value="PGP-like_dom2"/>
</dbReference>
<dbReference type="InterPro" id="IPR023214">
    <property type="entry name" value="HAD_sf"/>
</dbReference>
<dbReference type="SFLD" id="SFLDG01129">
    <property type="entry name" value="C1.5:_HAD__Beta-PGM__Phosphata"/>
    <property type="match status" value="1"/>
</dbReference>
<name>A0A6J4LK16_9CYAN</name>
<dbReference type="EMBL" id="CADCTZ010000324">
    <property type="protein sequence ID" value="CAA9332881.1"/>
    <property type="molecule type" value="Genomic_DNA"/>
</dbReference>
<dbReference type="GO" id="GO:0008967">
    <property type="term" value="F:phosphoglycolate phosphatase activity"/>
    <property type="evidence" value="ECO:0007669"/>
    <property type="project" value="UniProtKB-EC"/>
</dbReference>
<keyword evidence="1" id="KW-0378">Hydrolase</keyword>
<dbReference type="PANTHER" id="PTHR43434:SF13">
    <property type="entry name" value="PHOSPHOGLYCOLATE PHOSPHATASE"/>
    <property type="match status" value="1"/>
</dbReference>
<dbReference type="Pfam" id="PF13419">
    <property type="entry name" value="HAD_2"/>
    <property type="match status" value="1"/>
</dbReference>
<evidence type="ECO:0000313" key="1">
    <source>
        <dbReference type="EMBL" id="CAA9332881.1"/>
    </source>
</evidence>
<dbReference type="Gene3D" id="1.10.150.240">
    <property type="entry name" value="Putative phosphatase, domain 2"/>
    <property type="match status" value="1"/>
</dbReference>